<dbReference type="Pfam" id="PF01094">
    <property type="entry name" value="ANF_receptor"/>
    <property type="match status" value="1"/>
</dbReference>
<evidence type="ECO:0000313" key="14">
    <source>
        <dbReference type="RefSeq" id="XP_065657032.1"/>
    </source>
</evidence>
<keyword evidence="8" id="KW-0325">Glycoprotein</keyword>
<evidence type="ECO:0000256" key="7">
    <source>
        <dbReference type="ARBA" id="ARBA00023170"/>
    </source>
</evidence>
<keyword evidence="13" id="KW-1185">Reference proteome</keyword>
<evidence type="ECO:0000256" key="4">
    <source>
        <dbReference type="ARBA" id="ARBA00022989"/>
    </source>
</evidence>
<evidence type="ECO:0000256" key="6">
    <source>
        <dbReference type="ARBA" id="ARBA00023136"/>
    </source>
</evidence>
<feature type="transmembrane region" description="Helical" evidence="10">
    <location>
        <begin position="571"/>
        <end position="590"/>
    </location>
</feature>
<feature type="transmembrane region" description="Helical" evidence="10">
    <location>
        <begin position="724"/>
        <end position="746"/>
    </location>
</feature>
<keyword evidence="11" id="KW-0732">Signal</keyword>
<dbReference type="Proteomes" id="UP001652625">
    <property type="component" value="Chromosome 07"/>
</dbReference>
<feature type="transmembrane region" description="Helical" evidence="10">
    <location>
        <begin position="602"/>
        <end position="621"/>
    </location>
</feature>
<comment type="subcellular location">
    <subcellularLocation>
        <location evidence="1">Cell membrane</location>
        <topology evidence="1">Multi-pass membrane protein</topology>
    </subcellularLocation>
</comment>
<dbReference type="SUPFAM" id="SSF53822">
    <property type="entry name" value="Periplasmic binding protein-like I"/>
    <property type="match status" value="1"/>
</dbReference>
<evidence type="ECO:0000256" key="1">
    <source>
        <dbReference type="ARBA" id="ARBA00004651"/>
    </source>
</evidence>
<evidence type="ECO:0000313" key="13">
    <source>
        <dbReference type="Proteomes" id="UP001652625"/>
    </source>
</evidence>
<dbReference type="InterPro" id="IPR011500">
    <property type="entry name" value="GPCR_3_9-Cys_dom"/>
</dbReference>
<feature type="chain" id="PRO_5045025917" evidence="11">
    <location>
        <begin position="20"/>
        <end position="833"/>
    </location>
</feature>
<dbReference type="InterPro" id="IPR050726">
    <property type="entry name" value="mGluR"/>
</dbReference>
<dbReference type="PRINTS" id="PR00248">
    <property type="entry name" value="GPCRMGR"/>
</dbReference>
<evidence type="ECO:0000256" key="2">
    <source>
        <dbReference type="ARBA" id="ARBA00022475"/>
    </source>
</evidence>
<dbReference type="InterPro" id="IPR017978">
    <property type="entry name" value="GPCR_3_C"/>
</dbReference>
<dbReference type="GeneID" id="100206413"/>
<evidence type="ECO:0000256" key="9">
    <source>
        <dbReference type="ARBA" id="ARBA00023224"/>
    </source>
</evidence>
<keyword evidence="2" id="KW-1003">Cell membrane</keyword>
<dbReference type="PROSITE" id="PS50259">
    <property type="entry name" value="G_PROTEIN_RECEP_F3_4"/>
    <property type="match status" value="1"/>
</dbReference>
<sequence>MSNIVTYCHNLLLIPFVIPLSVQNCGNSTVGLHHSTNTTYFFGGIFSTHIKNGSVYILDEASILLVSSMMFAIQEINERMDILPGVKIGYEIRDSRNDVLCACELALELLLTKKNSVLVGVVGPDSSSLSVAVSTMLLSNFVPQVSYSSTSISLSQRFVYRNFFRTVPSDVYQAKALMDLIEHFQWTYISLFTSDDEYGRFGRDEILKAATESNICFSVVQTISSILLEDEVDVILETVKKHSSVVILWCESESAAIIISQSIARGLKYITWIGSETWKKELLRYSNVNITHNILFLQLKDYPINALGNKIFNAEKKSQVNCDNPWYKELLRKYATNDSVCIPNLAAALPKGYTSQVYSAVYALAYGLHKYLNCSFEKCYTPYYAIDYQLLYNYSINTSFTVPNSNYSIKFDENGEILFPAYQYMFVDQKGFIQFGTWEYNPANVIINQDIIAWKNSLKPKSVCSLPCLPGTYRVNSTSSKCCWICVPCPHGSVSHAINQYECTKCSMASIENLNQTQCIDLYEISLTVFSAEGTIIVVGSLSGVFCTLFVLIFFFKYWNNPVIKSSNKEMSCIQVFSLKLLFCISFFYFWKPTPTLCMFRITLFGFLLFTFLAFVTVKTYRLLYVFNCKFTKASKFLDNKFQITFTFSLILMQSIIVVILHVCYPTSLKIVPNYVNKQFFLICKDENPVIWISTVFFFLLAVVNGCMAYRARNLPGNFKETQSILYGMLTVIILWVSYIPIHFSVNPHKSTVVFLFINIVACYSMLFILYGKRVFYIMFYPSVTSVEFFYDSSAEKVIHNFVERVSQADGTTINVVRSVVMYDKNALSKTIF</sequence>
<dbReference type="InterPro" id="IPR028082">
    <property type="entry name" value="Peripla_BP_I"/>
</dbReference>
<dbReference type="Pfam" id="PF07562">
    <property type="entry name" value="NCD3G"/>
    <property type="match status" value="1"/>
</dbReference>
<feature type="domain" description="G-protein coupled receptors family 3 profile" evidence="12">
    <location>
        <begin position="533"/>
        <end position="794"/>
    </location>
</feature>
<evidence type="ECO:0000256" key="8">
    <source>
        <dbReference type="ARBA" id="ARBA00023180"/>
    </source>
</evidence>
<dbReference type="CDD" id="cd13953">
    <property type="entry name" value="7tm_classC_mGluR-like"/>
    <property type="match status" value="1"/>
</dbReference>
<evidence type="ECO:0000313" key="15">
    <source>
        <dbReference type="RefSeq" id="XP_065657033.1"/>
    </source>
</evidence>
<gene>
    <name evidence="14 15" type="primary">LOC100206413</name>
</gene>
<feature type="signal peptide" evidence="11">
    <location>
        <begin position="1"/>
        <end position="19"/>
    </location>
</feature>
<keyword evidence="3 10" id="KW-0812">Transmembrane</keyword>
<keyword evidence="9" id="KW-0807">Transducer</keyword>
<dbReference type="RefSeq" id="XP_065657033.1">
    <property type="nucleotide sequence ID" value="XM_065800961.1"/>
</dbReference>
<keyword evidence="7 14" id="KW-0675">Receptor</keyword>
<feature type="transmembrane region" description="Helical" evidence="10">
    <location>
        <begin position="690"/>
        <end position="712"/>
    </location>
</feature>
<evidence type="ECO:0000256" key="10">
    <source>
        <dbReference type="SAM" id="Phobius"/>
    </source>
</evidence>
<name>A0ABM4C612_HYDVU</name>
<protein>
    <submittedName>
        <fullName evidence="14 15">Extracellular calcium-sensing receptor isoform X1</fullName>
    </submittedName>
</protein>
<evidence type="ECO:0000259" key="12">
    <source>
        <dbReference type="PROSITE" id="PS50259"/>
    </source>
</evidence>
<feature type="transmembrane region" description="Helical" evidence="10">
    <location>
        <begin position="642"/>
        <end position="663"/>
    </location>
</feature>
<feature type="transmembrane region" description="Helical" evidence="10">
    <location>
        <begin position="752"/>
        <end position="771"/>
    </location>
</feature>
<feature type="transmembrane region" description="Helical" evidence="10">
    <location>
        <begin position="536"/>
        <end position="559"/>
    </location>
</feature>
<dbReference type="InterPro" id="IPR001828">
    <property type="entry name" value="ANF_lig-bd_rcpt"/>
</dbReference>
<evidence type="ECO:0000256" key="5">
    <source>
        <dbReference type="ARBA" id="ARBA00023040"/>
    </source>
</evidence>
<dbReference type="InterPro" id="IPR000337">
    <property type="entry name" value="GPCR_3"/>
</dbReference>
<dbReference type="Pfam" id="PF00003">
    <property type="entry name" value="7tm_3"/>
    <property type="match status" value="1"/>
</dbReference>
<dbReference type="Gene3D" id="3.40.50.2300">
    <property type="match status" value="2"/>
</dbReference>
<dbReference type="PANTHER" id="PTHR24060">
    <property type="entry name" value="METABOTROPIC GLUTAMATE RECEPTOR"/>
    <property type="match status" value="1"/>
</dbReference>
<accession>A0ABM4C612</accession>
<keyword evidence="5" id="KW-0297">G-protein coupled receptor</keyword>
<keyword evidence="4 10" id="KW-1133">Transmembrane helix</keyword>
<dbReference type="Gene3D" id="2.10.50.30">
    <property type="entry name" value="GPCR, family 3, nine cysteines domain"/>
    <property type="match status" value="1"/>
</dbReference>
<evidence type="ECO:0000256" key="3">
    <source>
        <dbReference type="ARBA" id="ARBA00022692"/>
    </source>
</evidence>
<dbReference type="RefSeq" id="XP_065657032.1">
    <property type="nucleotide sequence ID" value="XM_065800960.1"/>
</dbReference>
<proteinExistence type="predicted"/>
<dbReference type="InterPro" id="IPR038550">
    <property type="entry name" value="GPCR_3_9-Cys_sf"/>
</dbReference>
<evidence type="ECO:0000256" key="11">
    <source>
        <dbReference type="SAM" id="SignalP"/>
    </source>
</evidence>
<keyword evidence="6 10" id="KW-0472">Membrane</keyword>
<organism evidence="13 15">
    <name type="scientific">Hydra vulgaris</name>
    <name type="common">Hydra</name>
    <name type="synonym">Hydra attenuata</name>
    <dbReference type="NCBI Taxonomy" id="6087"/>
    <lineage>
        <taxon>Eukaryota</taxon>
        <taxon>Metazoa</taxon>
        <taxon>Cnidaria</taxon>
        <taxon>Hydrozoa</taxon>
        <taxon>Hydroidolina</taxon>
        <taxon>Anthoathecata</taxon>
        <taxon>Aplanulata</taxon>
        <taxon>Hydridae</taxon>
        <taxon>Hydra</taxon>
    </lineage>
</organism>
<reference evidence="14 15" key="1">
    <citation type="submission" date="2025-05" db="UniProtKB">
        <authorList>
            <consortium name="RefSeq"/>
        </authorList>
    </citation>
    <scope>IDENTIFICATION</scope>
</reference>